<gene>
    <name evidence="1" type="ORF">BC659_2351</name>
</gene>
<proteinExistence type="predicted"/>
<name>A0A4R6IYT6_9BACT</name>
<keyword evidence="2" id="KW-1185">Reference proteome</keyword>
<protein>
    <submittedName>
        <fullName evidence="1">Uncharacterized protein</fullName>
    </submittedName>
</protein>
<comment type="caution">
    <text evidence="1">The sequence shown here is derived from an EMBL/GenBank/DDBJ whole genome shotgun (WGS) entry which is preliminary data.</text>
</comment>
<evidence type="ECO:0000313" key="1">
    <source>
        <dbReference type="EMBL" id="TDO27035.1"/>
    </source>
</evidence>
<sequence>MCVKTLIILLAGILTQQRFNFFFKVMHNFFYAKSYFKSDDHDNVESKKPEQITIHQTIRMCYNG</sequence>
<organism evidence="1 2">
    <name type="scientific">Sediminibacterium goheungense</name>
    <dbReference type="NCBI Taxonomy" id="1086393"/>
    <lineage>
        <taxon>Bacteria</taxon>
        <taxon>Pseudomonadati</taxon>
        <taxon>Bacteroidota</taxon>
        <taxon>Chitinophagia</taxon>
        <taxon>Chitinophagales</taxon>
        <taxon>Chitinophagaceae</taxon>
        <taxon>Sediminibacterium</taxon>
    </lineage>
</organism>
<dbReference type="EMBL" id="SNWP01000011">
    <property type="protein sequence ID" value="TDO27035.1"/>
    <property type="molecule type" value="Genomic_DNA"/>
</dbReference>
<dbReference type="AlphaFoldDB" id="A0A4R6IYT6"/>
<reference evidence="1 2" key="1">
    <citation type="submission" date="2019-03" db="EMBL/GenBank/DDBJ databases">
        <title>Genomic Encyclopedia of Archaeal and Bacterial Type Strains, Phase II (KMG-II): from individual species to whole genera.</title>
        <authorList>
            <person name="Goeker M."/>
        </authorList>
    </citation>
    <scope>NUCLEOTIDE SEQUENCE [LARGE SCALE GENOMIC DNA]</scope>
    <source>
        <strain evidence="1 2">DSM 28323</strain>
    </source>
</reference>
<dbReference type="Proteomes" id="UP000295741">
    <property type="component" value="Unassembled WGS sequence"/>
</dbReference>
<accession>A0A4R6IYT6</accession>
<evidence type="ECO:0000313" key="2">
    <source>
        <dbReference type="Proteomes" id="UP000295741"/>
    </source>
</evidence>